<dbReference type="AlphaFoldDB" id="A0A0L0N5P0"/>
<feature type="region of interest" description="Disordered" evidence="3">
    <location>
        <begin position="434"/>
        <end position="456"/>
    </location>
</feature>
<dbReference type="InterPro" id="IPR007400">
    <property type="entry name" value="PrpF-like"/>
</dbReference>
<keyword evidence="5" id="KW-1185">Reference proteome</keyword>
<evidence type="ECO:0000256" key="1">
    <source>
        <dbReference type="ARBA" id="ARBA00007673"/>
    </source>
</evidence>
<dbReference type="Gene3D" id="3.10.310.10">
    <property type="entry name" value="Diaminopimelate Epimerase, Chain A, domain 1"/>
    <property type="match status" value="2"/>
</dbReference>
<keyword evidence="2 4" id="KW-0413">Isomerase</keyword>
<protein>
    <submittedName>
        <fullName evidence="4">Putative isomerase YraM</fullName>
    </submittedName>
</protein>
<dbReference type="SUPFAM" id="SSF54506">
    <property type="entry name" value="Diaminopimelate epimerase-like"/>
    <property type="match status" value="2"/>
</dbReference>
<sequence length="502" mass="53629">MPPQRCCQVRDGLKHEPAMARPRTKESSHDGLRSPHRRQGMANSPVYRLFVRSFARHAIQTLERDSSSSLQYSISKQPFKPTRTEFPNMAVHETPRPRLTCHTLPCVVMRAGTSKGLFIHKKDLPAKQSDWAPHLISALGSRGADPRQIDGIGGGSSTTSKVAVVSPSRRPGIDVDFTFVQVAVGKEAVDFSGNCGNMVSGVGPFAVQEGLVMPHGGEAQMDVRIFNTNTNRTIVETVEIDETGSFIEDGSYTIPGVSTTGSEVRVTFVDPAGSMTGKLFPSGKRQQTLAVQPPLAMAHVGSFTVKVTLVDASNPFVLVDATSIAALLQTTSSAGDKDMLVEAVRRQGAVAMGLASSVDAAAKTRGTPKVALVYPPVFQEKGAPDIRVQSYSMGQPHPSLQLTGAVCLAAALSAPGTVAAELSARPVIEDGALLTPQRTPSPSAEIASAGDHGQRREREVVLAHSKGTIRVGVVLGDEDRVESCMVSRTARRLFEGKVRYYV</sequence>
<comment type="caution">
    <text evidence="4">The sequence shown here is derived from an EMBL/GenBank/DDBJ whole genome shotgun (WGS) entry which is preliminary data.</text>
</comment>
<evidence type="ECO:0000256" key="3">
    <source>
        <dbReference type="SAM" id="MobiDB-lite"/>
    </source>
</evidence>
<gene>
    <name evidence="4" type="ORF">TOPH_05810</name>
</gene>
<dbReference type="Pfam" id="PF04303">
    <property type="entry name" value="PrpF"/>
    <property type="match status" value="1"/>
</dbReference>
<dbReference type="PANTHER" id="PTHR43709">
    <property type="entry name" value="ACONITATE ISOMERASE-RELATED"/>
    <property type="match status" value="1"/>
</dbReference>
<evidence type="ECO:0000313" key="4">
    <source>
        <dbReference type="EMBL" id="KND89433.1"/>
    </source>
</evidence>
<accession>A0A0L0N5P0</accession>
<name>A0A0L0N5P0_TOLOC</name>
<feature type="region of interest" description="Disordered" evidence="3">
    <location>
        <begin position="1"/>
        <end position="41"/>
    </location>
</feature>
<reference evidence="4 5" key="1">
    <citation type="journal article" date="2015" name="BMC Genomics">
        <title>The genome of the truffle-parasite Tolypocladium ophioglossoides and the evolution of antifungal peptaibiotics.</title>
        <authorList>
            <person name="Quandt C.A."/>
            <person name="Bushley K.E."/>
            <person name="Spatafora J.W."/>
        </authorList>
    </citation>
    <scope>NUCLEOTIDE SEQUENCE [LARGE SCALE GENOMIC DNA]</scope>
    <source>
        <strain evidence="4 5">CBS 100239</strain>
    </source>
</reference>
<dbReference type="EMBL" id="LFRF01000018">
    <property type="protein sequence ID" value="KND89433.1"/>
    <property type="molecule type" value="Genomic_DNA"/>
</dbReference>
<dbReference type="OrthoDB" id="4161332at2759"/>
<organism evidence="4 5">
    <name type="scientific">Tolypocladium ophioglossoides (strain CBS 100239)</name>
    <name type="common">Snaketongue truffleclub</name>
    <name type="synonym">Elaphocordyceps ophioglossoides</name>
    <dbReference type="NCBI Taxonomy" id="1163406"/>
    <lineage>
        <taxon>Eukaryota</taxon>
        <taxon>Fungi</taxon>
        <taxon>Dikarya</taxon>
        <taxon>Ascomycota</taxon>
        <taxon>Pezizomycotina</taxon>
        <taxon>Sordariomycetes</taxon>
        <taxon>Hypocreomycetidae</taxon>
        <taxon>Hypocreales</taxon>
        <taxon>Ophiocordycipitaceae</taxon>
        <taxon>Tolypocladium</taxon>
    </lineage>
</organism>
<feature type="compositionally biased region" description="Basic and acidic residues" evidence="3">
    <location>
        <begin position="11"/>
        <end position="33"/>
    </location>
</feature>
<proteinExistence type="inferred from homology"/>
<dbReference type="PANTHER" id="PTHR43709:SF2">
    <property type="entry name" value="DUF453 DOMAIN PROTEIN (AFU_ORTHOLOGUE AFUA_6G00360)"/>
    <property type="match status" value="1"/>
</dbReference>
<dbReference type="Proteomes" id="UP000036947">
    <property type="component" value="Unassembled WGS sequence"/>
</dbReference>
<dbReference type="GO" id="GO:0016853">
    <property type="term" value="F:isomerase activity"/>
    <property type="evidence" value="ECO:0007669"/>
    <property type="project" value="UniProtKB-KW"/>
</dbReference>
<evidence type="ECO:0000313" key="5">
    <source>
        <dbReference type="Proteomes" id="UP000036947"/>
    </source>
</evidence>
<evidence type="ECO:0000256" key="2">
    <source>
        <dbReference type="ARBA" id="ARBA00023235"/>
    </source>
</evidence>
<comment type="similarity">
    <text evidence="1">Belongs to the PrpF family.</text>
</comment>